<dbReference type="SUPFAM" id="SSF109854">
    <property type="entry name" value="DinB/YfiT-like putative metalloenzymes"/>
    <property type="match status" value="1"/>
</dbReference>
<dbReference type="EMBL" id="CP094358">
    <property type="protein sequence ID" value="UOB19345.1"/>
    <property type="molecule type" value="Genomic_DNA"/>
</dbReference>
<protein>
    <submittedName>
        <fullName evidence="2">DinB family protein</fullName>
    </submittedName>
</protein>
<keyword evidence="3" id="KW-1185">Reference proteome</keyword>
<feature type="domain" description="DinB-like" evidence="1">
    <location>
        <begin position="30"/>
        <end position="152"/>
    </location>
</feature>
<dbReference type="Proteomes" id="UP000831290">
    <property type="component" value="Chromosome"/>
</dbReference>
<evidence type="ECO:0000259" key="1">
    <source>
        <dbReference type="Pfam" id="PF12867"/>
    </source>
</evidence>
<gene>
    <name evidence="2" type="ORF">MQE35_08610</name>
</gene>
<dbReference type="InterPro" id="IPR034660">
    <property type="entry name" value="DinB/YfiT-like"/>
</dbReference>
<evidence type="ECO:0000313" key="3">
    <source>
        <dbReference type="Proteomes" id="UP000831290"/>
    </source>
</evidence>
<dbReference type="Gene3D" id="1.20.120.450">
    <property type="entry name" value="dinb family like domain"/>
    <property type="match status" value="1"/>
</dbReference>
<dbReference type="KEGG" id="fbm:MQE35_08610"/>
<proteinExistence type="predicted"/>
<dbReference type="Pfam" id="PF12867">
    <property type="entry name" value="DinB_2"/>
    <property type="match status" value="1"/>
</dbReference>
<reference evidence="2" key="1">
    <citation type="submission" date="2022-03" db="EMBL/GenBank/DDBJ databases">
        <title>Description of Abyssus ytuae gen. nov., sp. nov., a novel member of the family Flavobacteriaceae isolated from the sediment of Mariana Trench.</title>
        <authorList>
            <person name="Zhang J."/>
            <person name="Xu X."/>
        </authorList>
    </citation>
    <scope>NUCLEOTIDE SEQUENCE</scope>
    <source>
        <strain evidence="2">MT3330</strain>
    </source>
</reference>
<dbReference type="RefSeq" id="WP_255845961.1">
    <property type="nucleotide sequence ID" value="NZ_CP094358.1"/>
</dbReference>
<evidence type="ECO:0000313" key="2">
    <source>
        <dbReference type="EMBL" id="UOB19345.1"/>
    </source>
</evidence>
<name>A0A9E7D1I2_9FLAO</name>
<organism evidence="2 3">
    <name type="scientific">Abyssalbus ytuae</name>
    <dbReference type="NCBI Taxonomy" id="2926907"/>
    <lineage>
        <taxon>Bacteria</taxon>
        <taxon>Pseudomonadati</taxon>
        <taxon>Bacteroidota</taxon>
        <taxon>Flavobacteriia</taxon>
        <taxon>Flavobacteriales</taxon>
        <taxon>Flavobacteriaceae</taxon>
        <taxon>Abyssalbus</taxon>
    </lineage>
</organism>
<dbReference type="AlphaFoldDB" id="A0A9E7D1I2"/>
<accession>A0A9E7D1I2</accession>
<dbReference type="InterPro" id="IPR024775">
    <property type="entry name" value="DinB-like"/>
</dbReference>
<sequence>MNILIQHIINQLTLVQNGKLWVGSTYQSKLREVSESLVFKRPLPDLHSIAEIISHLTLWREEAILKIKTGTGSKTDDCEENWWPVHKLKLKGWSKIKADYDHSLLTLIELLQNKDDTFLDQKYYDTDFKDYYPYRFLLDGMLHHDIYHLGQLGIIIKFLKEN</sequence>